<feature type="compositionally biased region" description="Low complexity" evidence="1">
    <location>
        <begin position="1"/>
        <end position="13"/>
    </location>
</feature>
<evidence type="ECO:0000313" key="2">
    <source>
        <dbReference type="EMBL" id="RPA71762.1"/>
    </source>
</evidence>
<name>A0A3N4HBC1_ASCIM</name>
<organism evidence="2 3">
    <name type="scientific">Ascobolus immersus RN42</name>
    <dbReference type="NCBI Taxonomy" id="1160509"/>
    <lineage>
        <taxon>Eukaryota</taxon>
        <taxon>Fungi</taxon>
        <taxon>Dikarya</taxon>
        <taxon>Ascomycota</taxon>
        <taxon>Pezizomycotina</taxon>
        <taxon>Pezizomycetes</taxon>
        <taxon>Pezizales</taxon>
        <taxon>Ascobolaceae</taxon>
        <taxon>Ascobolus</taxon>
    </lineage>
</organism>
<protein>
    <submittedName>
        <fullName evidence="2">Uncharacterized protein</fullName>
    </submittedName>
</protein>
<gene>
    <name evidence="2" type="ORF">BJ508DRAFT_335712</name>
</gene>
<evidence type="ECO:0000313" key="3">
    <source>
        <dbReference type="Proteomes" id="UP000275078"/>
    </source>
</evidence>
<keyword evidence="3" id="KW-1185">Reference proteome</keyword>
<feature type="region of interest" description="Disordered" evidence="1">
    <location>
        <begin position="57"/>
        <end position="86"/>
    </location>
</feature>
<evidence type="ECO:0000256" key="1">
    <source>
        <dbReference type="SAM" id="MobiDB-lite"/>
    </source>
</evidence>
<proteinExistence type="predicted"/>
<accession>A0A3N4HBC1</accession>
<feature type="region of interest" description="Disordered" evidence="1">
    <location>
        <begin position="1"/>
        <end position="36"/>
    </location>
</feature>
<sequence length="181" mass="20112">MSSNASGSNASDSTYQASWKGMTENEERPTSTIPVATGSFEEAYGDRQYAKALDLAEEWRGEDEEPASSIQEALAQERRVKSAKDQREFRQKASLRISGTISKASLSSTDVDYRALEVCQSKGCHFGSPTATLIQDWAYYGTGGEMRACYEAKCDDCRSMTYLWLLSSTIESHRFPTELPL</sequence>
<dbReference type="AlphaFoldDB" id="A0A3N4HBC1"/>
<reference evidence="2 3" key="1">
    <citation type="journal article" date="2018" name="Nat. Ecol. Evol.">
        <title>Pezizomycetes genomes reveal the molecular basis of ectomycorrhizal truffle lifestyle.</title>
        <authorList>
            <person name="Murat C."/>
            <person name="Payen T."/>
            <person name="Noel B."/>
            <person name="Kuo A."/>
            <person name="Morin E."/>
            <person name="Chen J."/>
            <person name="Kohler A."/>
            <person name="Krizsan K."/>
            <person name="Balestrini R."/>
            <person name="Da Silva C."/>
            <person name="Montanini B."/>
            <person name="Hainaut M."/>
            <person name="Levati E."/>
            <person name="Barry K.W."/>
            <person name="Belfiori B."/>
            <person name="Cichocki N."/>
            <person name="Clum A."/>
            <person name="Dockter R.B."/>
            <person name="Fauchery L."/>
            <person name="Guy J."/>
            <person name="Iotti M."/>
            <person name="Le Tacon F."/>
            <person name="Lindquist E.A."/>
            <person name="Lipzen A."/>
            <person name="Malagnac F."/>
            <person name="Mello A."/>
            <person name="Molinier V."/>
            <person name="Miyauchi S."/>
            <person name="Poulain J."/>
            <person name="Riccioni C."/>
            <person name="Rubini A."/>
            <person name="Sitrit Y."/>
            <person name="Splivallo R."/>
            <person name="Traeger S."/>
            <person name="Wang M."/>
            <person name="Zifcakova L."/>
            <person name="Wipf D."/>
            <person name="Zambonelli A."/>
            <person name="Paolocci F."/>
            <person name="Nowrousian M."/>
            <person name="Ottonello S."/>
            <person name="Baldrian P."/>
            <person name="Spatafora J.W."/>
            <person name="Henrissat B."/>
            <person name="Nagy L.G."/>
            <person name="Aury J.M."/>
            <person name="Wincker P."/>
            <person name="Grigoriev I.V."/>
            <person name="Bonfante P."/>
            <person name="Martin F.M."/>
        </authorList>
    </citation>
    <scope>NUCLEOTIDE SEQUENCE [LARGE SCALE GENOMIC DNA]</scope>
    <source>
        <strain evidence="2 3">RN42</strain>
    </source>
</reference>
<dbReference type="EMBL" id="ML119901">
    <property type="protein sequence ID" value="RPA71762.1"/>
    <property type="molecule type" value="Genomic_DNA"/>
</dbReference>
<dbReference type="Proteomes" id="UP000275078">
    <property type="component" value="Unassembled WGS sequence"/>
</dbReference>
<feature type="compositionally biased region" description="Basic and acidic residues" evidence="1">
    <location>
        <begin position="75"/>
        <end position="86"/>
    </location>
</feature>